<keyword evidence="3" id="KW-1185">Reference proteome</keyword>
<name>A0ABP9MKC6_9GAMM</name>
<evidence type="ECO:0000256" key="1">
    <source>
        <dbReference type="SAM" id="Phobius"/>
    </source>
</evidence>
<evidence type="ECO:0000313" key="3">
    <source>
        <dbReference type="Proteomes" id="UP001500631"/>
    </source>
</evidence>
<reference evidence="3" key="1">
    <citation type="journal article" date="2019" name="Int. J. Syst. Evol. Microbiol.">
        <title>The Global Catalogue of Microorganisms (GCM) 10K type strain sequencing project: providing services to taxonomists for standard genome sequencing and annotation.</title>
        <authorList>
            <consortium name="The Broad Institute Genomics Platform"/>
            <consortium name="The Broad Institute Genome Sequencing Center for Infectious Disease"/>
            <person name="Wu L."/>
            <person name="Ma J."/>
        </authorList>
    </citation>
    <scope>NUCLEOTIDE SEQUENCE [LARGE SCALE GENOMIC DNA]</scope>
    <source>
        <strain evidence="3">JCM 18424</strain>
    </source>
</reference>
<feature type="transmembrane region" description="Helical" evidence="1">
    <location>
        <begin position="307"/>
        <end position="330"/>
    </location>
</feature>
<gene>
    <name evidence="2" type="ORF">GCM10023338_08990</name>
</gene>
<sequence>MIEESEAVTITSQPIHNPYEKQRKQIAMAFFVFGILLVGFIIFAFISLPKYQTNQDVEKLSQAYDAIRDIDSYISVQTQGGHLSETLLKDKIQSVTDILNSVASDEVHNVQVIWNGFKQQVSEQSITLDTMNDAIQLKLRVDSASQSLYQTLLSVSQQLSEARSVSLETVRYIDRLANSVVNLHANITRMINSQSQMDIKTISELTDSLSVVQKGLNVLMLGSPADAIQSIKGTLEEENIIESQFIFNQLARDVSNLIKDASGIMMLNQMKTRLQEEKDHIQSLLQATIDHAYVSQQSYIQVTNQSVFLISLVASIGTVLFFIIFSFLFLRLNRSRLSIASEKDARGQRIDEVMAIVERFIILRNRLLPQLSIITSLNDESERILNKGREVRQSATSFNYLVKEMERTYDYLEQALTHDLSLLKQGELNANLDELRTTLKGQLQFFTEQKKELIGMKHCSLLIDEFFSNVVSNTNDSVVAYREVEEELMLIISEIDQLNRDLKE</sequence>
<evidence type="ECO:0008006" key="4">
    <source>
        <dbReference type="Google" id="ProtNLM"/>
    </source>
</evidence>
<evidence type="ECO:0000313" key="2">
    <source>
        <dbReference type="EMBL" id="GAA5097518.1"/>
    </source>
</evidence>
<proteinExistence type="predicted"/>
<keyword evidence="1" id="KW-1133">Transmembrane helix</keyword>
<organism evidence="2 3">
    <name type="scientific">Wohlfahrtiimonas larvae</name>
    <dbReference type="NCBI Taxonomy" id="1157986"/>
    <lineage>
        <taxon>Bacteria</taxon>
        <taxon>Pseudomonadati</taxon>
        <taxon>Pseudomonadota</taxon>
        <taxon>Gammaproteobacteria</taxon>
        <taxon>Cardiobacteriales</taxon>
        <taxon>Ignatzschineriaceae</taxon>
        <taxon>Wohlfahrtiimonas</taxon>
    </lineage>
</organism>
<feature type="transmembrane region" description="Helical" evidence="1">
    <location>
        <begin position="26"/>
        <end position="48"/>
    </location>
</feature>
<accession>A0ABP9MKC6</accession>
<protein>
    <recommendedName>
        <fullName evidence="4">Methyl-accepting transducer domain-containing protein</fullName>
    </recommendedName>
</protein>
<comment type="caution">
    <text evidence="2">The sequence shown here is derived from an EMBL/GenBank/DDBJ whole genome shotgun (WGS) entry which is preliminary data.</text>
</comment>
<dbReference type="EMBL" id="BAABKE010000003">
    <property type="protein sequence ID" value="GAA5097518.1"/>
    <property type="molecule type" value="Genomic_DNA"/>
</dbReference>
<keyword evidence="1" id="KW-0812">Transmembrane</keyword>
<keyword evidence="1" id="KW-0472">Membrane</keyword>
<dbReference type="Proteomes" id="UP001500631">
    <property type="component" value="Unassembled WGS sequence"/>
</dbReference>
<dbReference type="RefSeq" id="WP_245831149.1">
    <property type="nucleotide sequence ID" value="NZ_BAABKE010000003.1"/>
</dbReference>